<comment type="similarity">
    <text evidence="7 10">Belongs to the fluoride channel Fluc/FEX (TC 1.A.43) family.</text>
</comment>
<keyword evidence="3 10" id="KW-0812">Transmembrane</keyword>
<dbReference type="GO" id="GO:0046872">
    <property type="term" value="F:metal ion binding"/>
    <property type="evidence" value="ECO:0007669"/>
    <property type="project" value="UniProtKB-KW"/>
</dbReference>
<keyword evidence="4 10" id="KW-1133">Transmembrane helix</keyword>
<proteinExistence type="inferred from homology"/>
<evidence type="ECO:0000256" key="5">
    <source>
        <dbReference type="ARBA" id="ARBA00023136"/>
    </source>
</evidence>
<dbReference type="Pfam" id="PF02537">
    <property type="entry name" value="CRCB"/>
    <property type="match status" value="1"/>
</dbReference>
<comment type="subcellular location">
    <subcellularLocation>
        <location evidence="1 10">Cell membrane</location>
        <topology evidence="1 10">Multi-pass membrane protein</topology>
    </subcellularLocation>
</comment>
<dbReference type="GO" id="GO:0062054">
    <property type="term" value="F:fluoride channel activity"/>
    <property type="evidence" value="ECO:0007669"/>
    <property type="project" value="UniProtKB-UniRule"/>
</dbReference>
<evidence type="ECO:0000313" key="12">
    <source>
        <dbReference type="Proteomes" id="UP001139354"/>
    </source>
</evidence>
<keyword evidence="5 10" id="KW-0472">Membrane</keyword>
<feature type="transmembrane region" description="Helical" evidence="10">
    <location>
        <begin position="12"/>
        <end position="31"/>
    </location>
</feature>
<feature type="transmembrane region" description="Helical" evidence="10">
    <location>
        <begin position="37"/>
        <end position="59"/>
    </location>
</feature>
<keyword evidence="10" id="KW-0813">Transport</keyword>
<evidence type="ECO:0000256" key="6">
    <source>
        <dbReference type="ARBA" id="ARBA00023303"/>
    </source>
</evidence>
<sequence length="137" mass="13804">MAHPVDARTLGYVVVGGVVGVLARAALLAPIADPAAVPWVTLAINAVGSLLLGVVVGWLDDRRPHARAFLGTGVLGGFTTYSAFAVETALWVTTPALAGLLAAASVIAGVAGAIVGLFAGRRIADRPGRIEAPEDAE</sequence>
<dbReference type="AlphaFoldDB" id="A0A9X1S2Q7"/>
<dbReference type="EMBL" id="JAGTTN010000003">
    <property type="protein sequence ID" value="MCC2032951.1"/>
    <property type="molecule type" value="Genomic_DNA"/>
</dbReference>
<accession>A0A9X1S2Q7</accession>
<evidence type="ECO:0000313" key="11">
    <source>
        <dbReference type="EMBL" id="MCC2032951.1"/>
    </source>
</evidence>
<feature type="binding site" evidence="10">
    <location>
        <position position="79"/>
    </location>
    <ligand>
        <name>Na(+)</name>
        <dbReference type="ChEBI" id="CHEBI:29101"/>
        <note>structural</note>
    </ligand>
</feature>
<feature type="binding site" evidence="10">
    <location>
        <position position="76"/>
    </location>
    <ligand>
        <name>Na(+)</name>
        <dbReference type="ChEBI" id="CHEBI:29101"/>
        <note>structural</note>
    </ligand>
</feature>
<dbReference type="Proteomes" id="UP001139354">
    <property type="component" value="Unassembled WGS sequence"/>
</dbReference>
<comment type="catalytic activity">
    <reaction evidence="8">
        <text>fluoride(in) = fluoride(out)</text>
        <dbReference type="Rhea" id="RHEA:76159"/>
        <dbReference type="ChEBI" id="CHEBI:17051"/>
    </reaction>
    <physiologicalReaction direction="left-to-right" evidence="8">
        <dbReference type="Rhea" id="RHEA:76160"/>
    </physiologicalReaction>
</comment>
<gene>
    <name evidence="10" type="primary">fluC</name>
    <name evidence="10" type="synonym">crcB</name>
    <name evidence="11" type="ORF">KEC57_12250</name>
</gene>
<feature type="transmembrane region" description="Helical" evidence="10">
    <location>
        <begin position="66"/>
        <end position="84"/>
    </location>
</feature>
<dbReference type="HAMAP" id="MF_00454">
    <property type="entry name" value="FluC"/>
    <property type="match status" value="1"/>
</dbReference>
<evidence type="ECO:0000256" key="10">
    <source>
        <dbReference type="HAMAP-Rule" id="MF_00454"/>
    </source>
</evidence>
<dbReference type="GO" id="GO:0005886">
    <property type="term" value="C:plasma membrane"/>
    <property type="evidence" value="ECO:0007669"/>
    <property type="project" value="UniProtKB-SubCell"/>
</dbReference>
<keyword evidence="2 10" id="KW-1003">Cell membrane</keyword>
<keyword evidence="10" id="KW-0479">Metal-binding</keyword>
<evidence type="ECO:0000256" key="3">
    <source>
        <dbReference type="ARBA" id="ARBA00022692"/>
    </source>
</evidence>
<evidence type="ECO:0000256" key="8">
    <source>
        <dbReference type="ARBA" id="ARBA00035585"/>
    </source>
</evidence>
<evidence type="ECO:0000256" key="4">
    <source>
        <dbReference type="ARBA" id="ARBA00022989"/>
    </source>
</evidence>
<dbReference type="RefSeq" id="WP_229384898.1">
    <property type="nucleotide sequence ID" value="NZ_JAGTTN010000003.1"/>
</dbReference>
<comment type="activity regulation">
    <text evidence="10">Na(+) is not transported, but it plays an essential structural role and its presence is essential for fluoride channel function.</text>
</comment>
<reference evidence="11" key="1">
    <citation type="submission" date="2021-04" db="EMBL/GenBank/DDBJ databases">
        <title>Microbacterium tenobrionis sp. nov. and Microbacterium allomyrinae sp. nov., isolated from larvae of Tenobrio molitor and Allomyrina dichotoma, respectively.</title>
        <authorList>
            <person name="Lee S.D."/>
        </authorList>
    </citation>
    <scope>NUCLEOTIDE SEQUENCE</scope>
    <source>
        <strain evidence="11">BWT-G7</strain>
    </source>
</reference>
<evidence type="ECO:0000256" key="1">
    <source>
        <dbReference type="ARBA" id="ARBA00004651"/>
    </source>
</evidence>
<dbReference type="InterPro" id="IPR003691">
    <property type="entry name" value="FluC"/>
</dbReference>
<protein>
    <recommendedName>
        <fullName evidence="10">Fluoride-specific ion channel FluC</fullName>
    </recommendedName>
</protein>
<comment type="caution">
    <text evidence="11">The sequence shown here is derived from an EMBL/GenBank/DDBJ whole genome shotgun (WGS) entry which is preliminary data.</text>
</comment>
<keyword evidence="6 10" id="KW-0407">Ion channel</keyword>
<dbReference type="GO" id="GO:0140114">
    <property type="term" value="P:cellular detoxification of fluoride"/>
    <property type="evidence" value="ECO:0007669"/>
    <property type="project" value="UniProtKB-UniRule"/>
</dbReference>
<evidence type="ECO:0000256" key="9">
    <source>
        <dbReference type="ARBA" id="ARBA00049940"/>
    </source>
</evidence>
<organism evidence="11 12">
    <name type="scientific">Microbacterium allomyrinae</name>
    <dbReference type="NCBI Taxonomy" id="2830666"/>
    <lineage>
        <taxon>Bacteria</taxon>
        <taxon>Bacillati</taxon>
        <taxon>Actinomycetota</taxon>
        <taxon>Actinomycetes</taxon>
        <taxon>Micrococcales</taxon>
        <taxon>Microbacteriaceae</taxon>
        <taxon>Microbacterium</taxon>
    </lineage>
</organism>
<evidence type="ECO:0000256" key="7">
    <source>
        <dbReference type="ARBA" id="ARBA00035120"/>
    </source>
</evidence>
<keyword evidence="10" id="KW-0406">Ion transport</keyword>
<name>A0A9X1S2Q7_9MICO</name>
<feature type="transmembrane region" description="Helical" evidence="10">
    <location>
        <begin position="96"/>
        <end position="119"/>
    </location>
</feature>
<keyword evidence="12" id="KW-1185">Reference proteome</keyword>
<keyword evidence="10" id="KW-0915">Sodium</keyword>
<evidence type="ECO:0000256" key="2">
    <source>
        <dbReference type="ARBA" id="ARBA00022475"/>
    </source>
</evidence>
<comment type="function">
    <text evidence="9 10">Fluoride-specific ion channel. Important for reducing fluoride concentration in the cell, thus reducing its toxicity.</text>
</comment>